<sequence length="471" mass="53016">MSDNPKKVEKQLKEISICADLLFEVFDLCDPFVLGLKVALISDRFDRLVDAHFQSKKWSLGRLLIRRAADANGAEIVKCIGYNIERWLSVPKEPLPDNVIDNIWGFRLSPFKLDRLRQFSPTVLRNCAKLRAIESPSLFPEFPADDSAGASSGQALAKWLHTPRGDGLPKFLECEYRSKKMEGLKLEFVNSTGTVNFIIFLRNFFFADIAPFELKNDLTGERLEFRHLEEGTWPLNFWLLIRCPIERDEAKWAKWEKEATEFDWSPWHRIGISFKDMDIGDGLLEAKKKVRDCLKMKANVVALVAFLAMFGPPNSAIVRPLQCQRGSANSLEGTDHSGLSNCDGGDQCVEATCTAWDQPGNIYTYWDCVDSKKTDNCDIFKQLTEGSAKSKNVTCHCEFGDAGRPETNLSSYADTKNRIRCKAGTLDASEAGVPRDAECLDNEYGYCYVAHCAKVKCLCYKSFNSGSQIGV</sequence>
<name>A0A183BLB1_GLOPA</name>
<organism evidence="1 2">
    <name type="scientific">Globodera pallida</name>
    <name type="common">Potato cyst nematode worm</name>
    <name type="synonym">Heterodera pallida</name>
    <dbReference type="NCBI Taxonomy" id="36090"/>
    <lineage>
        <taxon>Eukaryota</taxon>
        <taxon>Metazoa</taxon>
        <taxon>Ecdysozoa</taxon>
        <taxon>Nematoda</taxon>
        <taxon>Chromadorea</taxon>
        <taxon>Rhabditida</taxon>
        <taxon>Tylenchina</taxon>
        <taxon>Tylenchomorpha</taxon>
        <taxon>Tylenchoidea</taxon>
        <taxon>Heteroderidae</taxon>
        <taxon>Heteroderinae</taxon>
        <taxon>Globodera</taxon>
    </lineage>
</organism>
<proteinExistence type="predicted"/>
<evidence type="ECO:0000313" key="2">
    <source>
        <dbReference type="WBParaSite" id="GPLIN_000139600"/>
    </source>
</evidence>
<reference evidence="1" key="1">
    <citation type="submission" date="2013-12" db="EMBL/GenBank/DDBJ databases">
        <authorList>
            <person name="Aslett M."/>
        </authorList>
    </citation>
    <scope>NUCLEOTIDE SEQUENCE [LARGE SCALE GENOMIC DNA]</scope>
    <source>
        <strain evidence="1">Lindley</strain>
    </source>
</reference>
<dbReference type="WBParaSite" id="GPLIN_000139600">
    <property type="protein sequence ID" value="GPLIN_000139600"/>
    <property type="gene ID" value="GPLIN_000139600"/>
</dbReference>
<dbReference type="AlphaFoldDB" id="A0A183BLB1"/>
<accession>A0A183BLB1</accession>
<protein>
    <submittedName>
        <fullName evidence="2">F-box domain-containing protein</fullName>
    </submittedName>
</protein>
<evidence type="ECO:0000313" key="1">
    <source>
        <dbReference type="Proteomes" id="UP000050741"/>
    </source>
</evidence>
<keyword evidence="1" id="KW-1185">Reference proteome</keyword>
<dbReference type="Proteomes" id="UP000050741">
    <property type="component" value="Unassembled WGS sequence"/>
</dbReference>
<reference evidence="1" key="2">
    <citation type="submission" date="2014-05" db="EMBL/GenBank/DDBJ databases">
        <title>The genome and life-stage specific transcriptomes of Globodera pallida elucidate key aspects of plant parasitism by a cyst nematode.</title>
        <authorList>
            <person name="Cotton J.A."/>
            <person name="Lilley C.J."/>
            <person name="Jones L.M."/>
            <person name="Kikuchi T."/>
            <person name="Reid A.J."/>
            <person name="Thorpe P."/>
            <person name="Tsai I.J."/>
            <person name="Beasley H."/>
            <person name="Blok V."/>
            <person name="Cock P.J.A."/>
            <person name="Van den Akker S.E."/>
            <person name="Holroyd N."/>
            <person name="Hunt M."/>
            <person name="Mantelin S."/>
            <person name="Naghra H."/>
            <person name="Pain A."/>
            <person name="Palomares-Rius J.E."/>
            <person name="Zarowiecki M."/>
            <person name="Berriman M."/>
            <person name="Jones J.T."/>
            <person name="Urwin P.E."/>
        </authorList>
    </citation>
    <scope>NUCLEOTIDE SEQUENCE [LARGE SCALE GENOMIC DNA]</scope>
    <source>
        <strain evidence="1">Lindley</strain>
    </source>
</reference>
<reference evidence="2" key="3">
    <citation type="submission" date="2016-06" db="UniProtKB">
        <authorList>
            <consortium name="WormBaseParasite"/>
        </authorList>
    </citation>
    <scope>IDENTIFICATION</scope>
</reference>